<evidence type="ECO:0000313" key="2">
    <source>
        <dbReference type="Proteomes" id="UP000276133"/>
    </source>
</evidence>
<comment type="caution">
    <text evidence="1">The sequence shown here is derived from an EMBL/GenBank/DDBJ whole genome shotgun (WGS) entry which is preliminary data.</text>
</comment>
<proteinExistence type="predicted"/>
<evidence type="ECO:0000313" key="1">
    <source>
        <dbReference type="EMBL" id="RNA07085.1"/>
    </source>
</evidence>
<reference evidence="1 2" key="1">
    <citation type="journal article" date="2018" name="Sci. Rep.">
        <title>Genomic signatures of local adaptation to the degree of environmental predictability in rotifers.</title>
        <authorList>
            <person name="Franch-Gras L."/>
            <person name="Hahn C."/>
            <person name="Garcia-Roger E.M."/>
            <person name="Carmona M.J."/>
            <person name="Serra M."/>
            <person name="Gomez A."/>
        </authorList>
    </citation>
    <scope>NUCLEOTIDE SEQUENCE [LARGE SCALE GENOMIC DNA]</scope>
    <source>
        <strain evidence="1">HYR1</strain>
    </source>
</reference>
<name>A0A3M7Q809_BRAPC</name>
<keyword evidence="2" id="KW-1185">Reference proteome</keyword>
<dbReference type="AlphaFoldDB" id="A0A3M7Q809"/>
<accession>A0A3M7Q809</accession>
<dbReference type="Proteomes" id="UP000276133">
    <property type="component" value="Unassembled WGS sequence"/>
</dbReference>
<protein>
    <submittedName>
        <fullName evidence="1">Uncharacterized protein</fullName>
    </submittedName>
</protein>
<gene>
    <name evidence="1" type="ORF">BpHYR1_027602</name>
</gene>
<organism evidence="1 2">
    <name type="scientific">Brachionus plicatilis</name>
    <name type="common">Marine rotifer</name>
    <name type="synonym">Brachionus muelleri</name>
    <dbReference type="NCBI Taxonomy" id="10195"/>
    <lineage>
        <taxon>Eukaryota</taxon>
        <taxon>Metazoa</taxon>
        <taxon>Spiralia</taxon>
        <taxon>Gnathifera</taxon>
        <taxon>Rotifera</taxon>
        <taxon>Eurotatoria</taxon>
        <taxon>Monogononta</taxon>
        <taxon>Pseudotrocha</taxon>
        <taxon>Ploima</taxon>
        <taxon>Brachionidae</taxon>
        <taxon>Brachionus</taxon>
    </lineage>
</organism>
<sequence length="21" mass="2627">MRTWTKDPLIYLPILHIYPKK</sequence>
<dbReference type="EMBL" id="REGN01007158">
    <property type="protein sequence ID" value="RNA07085.1"/>
    <property type="molecule type" value="Genomic_DNA"/>
</dbReference>